<name>A0A8S5NSG5_9CAUD</name>
<evidence type="ECO:0008006" key="2">
    <source>
        <dbReference type="Google" id="ProtNLM"/>
    </source>
</evidence>
<evidence type="ECO:0000313" key="1">
    <source>
        <dbReference type="EMBL" id="DAD96987.1"/>
    </source>
</evidence>
<dbReference type="EMBL" id="BK015227">
    <property type="protein sequence ID" value="DAD96987.1"/>
    <property type="molecule type" value="Genomic_DNA"/>
</dbReference>
<reference evidence="1" key="1">
    <citation type="journal article" date="2021" name="Proc. Natl. Acad. Sci. U.S.A.">
        <title>A Catalog of Tens of Thousands of Viruses from Human Metagenomes Reveals Hidden Associations with Chronic Diseases.</title>
        <authorList>
            <person name="Tisza M.J."/>
            <person name="Buck C.B."/>
        </authorList>
    </citation>
    <scope>NUCLEOTIDE SEQUENCE</scope>
    <source>
        <strain evidence="1">Ctr0w28</strain>
    </source>
</reference>
<sequence length="205" mass="20997">MSIQSEIDRIRGNVQDTISAIQQTGVTVPEGANSDNLPSLAAALANEKQDRLTGTSGQFVGFDSGGNATAVAAPTAASIGALPTSGGTMTGSIKMGEHDITGTATNYGLFFDSMGQVIIKAGDSNSVEVTDMGVNFNSDVGFMFNGSAAPSHSQSASTISAGTFGGTVKAASSSQSNLISLLRNTRIINTETTPTTNGEIFWVYE</sequence>
<protein>
    <recommendedName>
        <fullName evidence="2">Tail fiber protein</fullName>
    </recommendedName>
</protein>
<accession>A0A8S5NSG5</accession>
<organism evidence="1">
    <name type="scientific">Myoviridae sp. ctr0w28</name>
    <dbReference type="NCBI Taxonomy" id="2826703"/>
    <lineage>
        <taxon>Viruses</taxon>
        <taxon>Duplodnaviria</taxon>
        <taxon>Heunggongvirae</taxon>
        <taxon>Uroviricota</taxon>
        <taxon>Caudoviricetes</taxon>
    </lineage>
</organism>
<proteinExistence type="predicted"/>